<dbReference type="EMBL" id="PNGT01000004">
    <property type="protein sequence ID" value="PMC52466.1"/>
    <property type="molecule type" value="Genomic_DNA"/>
</dbReference>
<name>A0A2N6SEV8_9BACL</name>
<dbReference type="SUPFAM" id="SSF53474">
    <property type="entry name" value="alpha/beta-Hydrolases"/>
    <property type="match status" value="1"/>
</dbReference>
<reference evidence="1 2" key="1">
    <citation type="submission" date="2017-09" db="EMBL/GenBank/DDBJ databases">
        <title>Bacterial strain isolated from the female urinary microbiota.</title>
        <authorList>
            <person name="Thomas-White K."/>
            <person name="Kumar N."/>
            <person name="Forster S."/>
            <person name="Putonti C."/>
            <person name="Lawley T."/>
            <person name="Wolfe A.J."/>
        </authorList>
    </citation>
    <scope>NUCLEOTIDE SEQUENCE [LARGE SCALE GENOMIC DNA]</scope>
    <source>
        <strain evidence="1 2">UMB0186</strain>
    </source>
</reference>
<accession>A0A2N6SEV8</accession>
<dbReference type="NCBIfam" id="NF047388">
    <property type="entry name" value="SA1320_fam"/>
    <property type="match status" value="1"/>
</dbReference>
<protein>
    <recommendedName>
        <fullName evidence="3">DUF2974 domain-containing protein</fullName>
    </recommendedName>
</protein>
<dbReference type="Gene3D" id="3.40.50.1820">
    <property type="entry name" value="alpha/beta hydrolase"/>
    <property type="match status" value="1"/>
</dbReference>
<dbReference type="AlphaFoldDB" id="A0A2N6SEV8"/>
<comment type="caution">
    <text evidence="1">The sequence shown here is derived from an EMBL/GenBank/DDBJ whole genome shotgun (WGS) entry which is preliminary data.</text>
</comment>
<proteinExistence type="predicted"/>
<dbReference type="OrthoDB" id="2365336at2"/>
<gene>
    <name evidence="1" type="ORF">CJ218_04910</name>
</gene>
<dbReference type="RefSeq" id="WP_102189831.1">
    <property type="nucleotide sequence ID" value="NZ_PNGT01000004.1"/>
</dbReference>
<evidence type="ECO:0008006" key="3">
    <source>
        <dbReference type="Google" id="ProtNLM"/>
    </source>
</evidence>
<evidence type="ECO:0000313" key="2">
    <source>
        <dbReference type="Proteomes" id="UP000235670"/>
    </source>
</evidence>
<dbReference type="Pfam" id="PF11187">
    <property type="entry name" value="Mbeg1-like"/>
    <property type="match status" value="1"/>
</dbReference>
<dbReference type="STRING" id="84135.GCA_001052115_01430"/>
<dbReference type="InterPro" id="IPR029058">
    <property type="entry name" value="AB_hydrolase_fold"/>
</dbReference>
<sequence>MAQYTDKENVEIAQQEYENHKVGYSLETSGSGKYVGTLSDANNNRTNNGEQIFTYTKTSTGREAVPPTASAEERAQVKEITIMYQGSASPSNIATNPVEFWRDWVNNDIPAAINVKRGEYLGLTSGPTGQWEASAAYLKEMMEKYPNAKINIYGHSLGSMDAQYAIANVKDYDRIKSVNVYQGPNVYPTLTPEQKANVSALYSKTNNYIDSNDMIGLGYNKDKGAVGRVYQFKGVKNSLEDIDDRRYNEIMPNGAYLKPDKENNVTYLFDLSMDPNAITLFNFLVKANDTHMWGGYRFDKDGNLIDANSQQVQAWEKPEEVAKLEALTKNEADAELLNRDNGLSIDVDRDGKLDAQFGKDRLMVSSLVPHADGATEIVINYENMSGLAVNLNDLLVDIAQIRNLLTVSESTNSNVESRKAQRTQTLEQSIVSYLEQIQLIQSIKNLDSFYTKLENKKSTFSKISGYDTYQFSRQFDWLGTSGAREWCHKDGSHWDYHGVTNKLQTLKTSTSNMQQSQGTIASQGNNSTGLPGGQLVVMSTKSAIAKQGEATINSFKSSIGETFKGENIRSKFEDGIANPIRDVMAVELDNINKMEQCIISMRDSVLAVANSHQQNDTTIEQNWRSNTDVMGNYQVGTVPTDFDTFVKQSDLFDDLEALKAFDSQVDNATKTLGDKMVTAFSAYLATAKTAITKTYSELSNIKTAGDAVEDEFPTNIYYKPKANKKVDPIFYQTVEASISISSTIKDVDKFIGDIEEDYSSTVRTIVSTSGDLSSLKTQLRTYLEEAIYNYATLSDVVKGQKAIGLIMKRIALQANDFAELLNSNRGKSIEALDGRMQEMGTMASNISTLVEKCFGNNG</sequence>
<organism evidence="1 2">
    <name type="scientific">Gemella sanguinis</name>
    <dbReference type="NCBI Taxonomy" id="84135"/>
    <lineage>
        <taxon>Bacteria</taxon>
        <taxon>Bacillati</taxon>
        <taxon>Bacillota</taxon>
        <taxon>Bacilli</taxon>
        <taxon>Bacillales</taxon>
        <taxon>Gemellaceae</taxon>
        <taxon>Gemella</taxon>
    </lineage>
</organism>
<evidence type="ECO:0000313" key="1">
    <source>
        <dbReference type="EMBL" id="PMC52466.1"/>
    </source>
</evidence>
<dbReference type="InterPro" id="IPR024499">
    <property type="entry name" value="Mbeg1-like"/>
</dbReference>
<dbReference type="Proteomes" id="UP000235670">
    <property type="component" value="Unassembled WGS sequence"/>
</dbReference>